<dbReference type="PANTHER" id="PTHR35505:SF5">
    <property type="entry name" value="SUBSTRATE CARRIER FAMILY PROTEIN"/>
    <property type="match status" value="1"/>
</dbReference>
<reference evidence="2" key="1">
    <citation type="submission" date="2023-03" db="EMBL/GenBank/DDBJ databases">
        <authorList>
            <person name="Julca I."/>
        </authorList>
    </citation>
    <scope>NUCLEOTIDE SEQUENCE</scope>
</reference>
<dbReference type="EMBL" id="OX459120">
    <property type="protein sequence ID" value="CAI9100535.1"/>
    <property type="molecule type" value="Genomic_DNA"/>
</dbReference>
<dbReference type="AlphaFoldDB" id="A0AAV1CYL7"/>
<evidence type="ECO:0000313" key="2">
    <source>
        <dbReference type="EMBL" id="CAI9100535.1"/>
    </source>
</evidence>
<proteinExistence type="predicted"/>
<feature type="region of interest" description="Disordered" evidence="1">
    <location>
        <begin position="514"/>
        <end position="537"/>
    </location>
</feature>
<gene>
    <name evidence="2" type="ORF">OLC1_LOCUS10337</name>
</gene>
<feature type="compositionally biased region" description="Polar residues" evidence="1">
    <location>
        <begin position="516"/>
        <end position="531"/>
    </location>
</feature>
<keyword evidence="3" id="KW-1185">Reference proteome</keyword>
<dbReference type="Proteomes" id="UP001161247">
    <property type="component" value="Chromosome 3"/>
</dbReference>
<evidence type="ECO:0000313" key="3">
    <source>
        <dbReference type="Proteomes" id="UP001161247"/>
    </source>
</evidence>
<sequence>MDSIQMESQSEFKSFIGKNYYTALDQSLQTLLDSAPNWNFEKLSSLTSTFSELLQCKINQPLETVWVYSALAFRELNSSKNEPLNHFAALKDLFQLIVSRSAPCNSVVSILMMSPVIYHVHKFVVDLKGFVLRSKKEKKLMKDIRDLVDSVIGFVSVFSEGLENNADSLEGLIRPLEDLISIWISDEKEQKEGDRLKFFFPLLGDEIVGKMIGGSCGLSELAGCVIAQVFLLRYCLAFPDGSSPKDSLNELRDGVVGSITGLRSSYFFDALLRLLLGPSLPVASLLSSDDEIRFRKVLYDAVILVEYSFLNPERMVHLPFKHVKSTALGRLIVVHEAVEFFRKQGEQSKALSCLNAFSASRLQSQIIRCVKSQIGIRGDANEPNEVSPKALLRWILNIENRGMQVFDNDMGTYRAKMVLDHSEDNSKLGAYKEKNSDTDLLFYIDNKGEDKDEGETDEKMAEAVSASFVTAAHSLQSADRGGKKRKSGKVEKKGRLKFRKYKLYEDSDLLGEKSTFVDTNNLNSTSDVENPSSDEDD</sequence>
<organism evidence="2 3">
    <name type="scientific">Oldenlandia corymbosa var. corymbosa</name>
    <dbReference type="NCBI Taxonomy" id="529605"/>
    <lineage>
        <taxon>Eukaryota</taxon>
        <taxon>Viridiplantae</taxon>
        <taxon>Streptophyta</taxon>
        <taxon>Embryophyta</taxon>
        <taxon>Tracheophyta</taxon>
        <taxon>Spermatophyta</taxon>
        <taxon>Magnoliopsida</taxon>
        <taxon>eudicotyledons</taxon>
        <taxon>Gunneridae</taxon>
        <taxon>Pentapetalae</taxon>
        <taxon>asterids</taxon>
        <taxon>lamiids</taxon>
        <taxon>Gentianales</taxon>
        <taxon>Rubiaceae</taxon>
        <taxon>Rubioideae</taxon>
        <taxon>Spermacoceae</taxon>
        <taxon>Hedyotis-Oldenlandia complex</taxon>
        <taxon>Oldenlandia</taxon>
    </lineage>
</organism>
<dbReference type="PANTHER" id="PTHR35505">
    <property type="entry name" value="OS01G0600300 PROTEIN"/>
    <property type="match status" value="1"/>
</dbReference>
<protein>
    <submittedName>
        <fullName evidence="2">OLC1v1037659C2</fullName>
    </submittedName>
</protein>
<evidence type="ECO:0000256" key="1">
    <source>
        <dbReference type="SAM" id="MobiDB-lite"/>
    </source>
</evidence>
<name>A0AAV1CYL7_OLDCO</name>
<accession>A0AAV1CYL7</accession>